<reference evidence="2" key="2">
    <citation type="journal article" date="2015" name="Data Brief">
        <title>Shoot transcriptome of the giant reed, Arundo donax.</title>
        <authorList>
            <person name="Barrero R.A."/>
            <person name="Guerrero F.D."/>
            <person name="Moolhuijzen P."/>
            <person name="Goolsby J.A."/>
            <person name="Tidwell J."/>
            <person name="Bellgard S.E."/>
            <person name="Bellgard M.I."/>
        </authorList>
    </citation>
    <scope>NUCLEOTIDE SEQUENCE</scope>
    <source>
        <tissue evidence="2">Shoot tissue taken approximately 20 cm above the soil surface</tissue>
    </source>
</reference>
<sequence length="150" mass="15596">MDGSPVAGIAGSSGGGGTGMGFRSRRGWDCGGLEEEEGESLKGEVDEGTAGVGEEAAEVGTHHALPPHPVTLVELRFDVAGDGAAVGDVEEVERAGGRRRRRGLHPRRHVCVLHQSLPLQHPRPPPAGCLLILSLPGRLGAWDTTGSRNC</sequence>
<feature type="compositionally biased region" description="Gly residues" evidence="1">
    <location>
        <begin position="11"/>
        <end position="20"/>
    </location>
</feature>
<evidence type="ECO:0000256" key="1">
    <source>
        <dbReference type="SAM" id="MobiDB-lite"/>
    </source>
</evidence>
<dbReference type="EMBL" id="GBRH01218081">
    <property type="protein sequence ID" value="JAD79814.1"/>
    <property type="molecule type" value="Transcribed_RNA"/>
</dbReference>
<dbReference type="AlphaFoldDB" id="A0A0A9CU04"/>
<accession>A0A0A9CU04</accession>
<proteinExistence type="predicted"/>
<name>A0A0A9CU04_ARUDO</name>
<reference evidence="2" key="1">
    <citation type="submission" date="2014-09" db="EMBL/GenBank/DDBJ databases">
        <authorList>
            <person name="Magalhaes I.L.F."/>
            <person name="Oliveira U."/>
            <person name="Santos F.R."/>
            <person name="Vidigal T.H.D.A."/>
            <person name="Brescovit A.D."/>
            <person name="Santos A.J."/>
        </authorList>
    </citation>
    <scope>NUCLEOTIDE SEQUENCE</scope>
    <source>
        <tissue evidence="2">Shoot tissue taken approximately 20 cm above the soil surface</tissue>
    </source>
</reference>
<feature type="region of interest" description="Disordered" evidence="1">
    <location>
        <begin position="1"/>
        <end position="65"/>
    </location>
</feature>
<organism evidence="2">
    <name type="scientific">Arundo donax</name>
    <name type="common">Giant reed</name>
    <name type="synonym">Donax arundinaceus</name>
    <dbReference type="NCBI Taxonomy" id="35708"/>
    <lineage>
        <taxon>Eukaryota</taxon>
        <taxon>Viridiplantae</taxon>
        <taxon>Streptophyta</taxon>
        <taxon>Embryophyta</taxon>
        <taxon>Tracheophyta</taxon>
        <taxon>Spermatophyta</taxon>
        <taxon>Magnoliopsida</taxon>
        <taxon>Liliopsida</taxon>
        <taxon>Poales</taxon>
        <taxon>Poaceae</taxon>
        <taxon>PACMAD clade</taxon>
        <taxon>Arundinoideae</taxon>
        <taxon>Arundineae</taxon>
        <taxon>Arundo</taxon>
    </lineage>
</organism>
<protein>
    <submittedName>
        <fullName evidence="2">Uncharacterized protein</fullName>
    </submittedName>
</protein>
<evidence type="ECO:0000313" key="2">
    <source>
        <dbReference type="EMBL" id="JAD79814.1"/>
    </source>
</evidence>